<dbReference type="AlphaFoldDB" id="A0A4Q0Y339"/>
<evidence type="ECO:0000256" key="8">
    <source>
        <dbReference type="SAM" id="SignalP"/>
    </source>
</evidence>
<keyword evidence="8" id="KW-0732">Signal</keyword>
<name>A0A4Q0Y339_9BACT</name>
<keyword evidence="3" id="KW-0808">Transferase</keyword>
<dbReference type="InterPro" id="IPR002477">
    <property type="entry name" value="Peptidoglycan-bd-like"/>
</dbReference>
<evidence type="ECO:0000256" key="6">
    <source>
        <dbReference type="ARBA" id="ARBA00023316"/>
    </source>
</evidence>
<dbReference type="Gene3D" id="1.10.101.10">
    <property type="entry name" value="PGBD-like superfamily/PGBD"/>
    <property type="match status" value="1"/>
</dbReference>
<dbReference type="PROSITE" id="PS52029">
    <property type="entry name" value="LD_TPASE"/>
    <property type="match status" value="1"/>
</dbReference>
<dbReference type="Pfam" id="PF01471">
    <property type="entry name" value="PG_binding_1"/>
    <property type="match status" value="1"/>
</dbReference>
<dbReference type="SUPFAM" id="SSF47090">
    <property type="entry name" value="PGBD-like"/>
    <property type="match status" value="1"/>
</dbReference>
<accession>A0A4Q0Y339</accession>
<feature type="active site" description="Proton donor/acceptor" evidence="7">
    <location>
        <position position="506"/>
    </location>
</feature>
<dbReference type="Pfam" id="PF03734">
    <property type="entry name" value="YkuD"/>
    <property type="match status" value="1"/>
</dbReference>
<sequence>MRILYISLFLLLFNQSLSTLNAENIDNLIFKEKKRTDLEPKNHIQFLKNLLKKNQNFEINNHLIALYYKKHGFKTFFVEKKSIKPLAFNLLNKIENDEVLKPNIKNFFNLDNIHTQIKKVQNNPSLENLINFDFLFVSIYHKYMTLLSKGSIDWEIFKEELEKLKENSNINTNWEKYDARKNIRKLLYKAVKKDDIYSAINEVNYSFPKAKELEKKIKEYEKIAKSGGYIKIPREKRVLKKGQYSSEIQLLRKRLLQSNYIKADNCIKEEEFIFSDETPVKVKIDKNTASININDNLQKNCDKYYDEELYEAIKEFQKDNGLTQDGVIGKKTIKALNIPIEEKIKKMRLNLERMRWMPRNLGEKYIVVNIPAFNMKMYEEDKKILQMRVIVGEKKHPTPIFSHRMSEIILNPYWRIPQSIVKKEVIPNLVKNPNYLKDEDINVHENWDYESIQYDTTGIDWSIFLNNDLIGDDKEAPMRFIQIPGNKNPLGRIKFLFPNKYSVYLHDTPAKYLFSQKNRAFSHGCIRLSKPHELLKAISKEENKIDFENSEKILEGKNRTDIDLERKIPVHIVYLTAWVNDENRVQFRDDIYDYDKIQEKILFDRN</sequence>
<dbReference type="GO" id="GO:0004180">
    <property type="term" value="F:carboxypeptidase activity"/>
    <property type="evidence" value="ECO:0007669"/>
    <property type="project" value="UniProtKB-ARBA"/>
</dbReference>
<dbReference type="STRING" id="877500.GCA_000935065_02568"/>
<evidence type="ECO:0000313" key="10">
    <source>
        <dbReference type="EMBL" id="RXJ64527.1"/>
    </source>
</evidence>
<dbReference type="CDD" id="cd16913">
    <property type="entry name" value="YkuD_like"/>
    <property type="match status" value="1"/>
</dbReference>
<dbReference type="Gene3D" id="2.40.440.10">
    <property type="entry name" value="L,D-transpeptidase catalytic domain-like"/>
    <property type="match status" value="1"/>
</dbReference>
<evidence type="ECO:0000256" key="4">
    <source>
        <dbReference type="ARBA" id="ARBA00022960"/>
    </source>
</evidence>
<comment type="pathway">
    <text evidence="1 7">Cell wall biogenesis; peptidoglycan biosynthesis.</text>
</comment>
<dbReference type="EMBL" id="PDKO01000001">
    <property type="protein sequence ID" value="RXJ64527.1"/>
    <property type="molecule type" value="Genomic_DNA"/>
</dbReference>
<reference evidence="10 11" key="1">
    <citation type="submission" date="2017-10" db="EMBL/GenBank/DDBJ databases">
        <title>Genomics of the genus Arcobacter.</title>
        <authorList>
            <person name="Perez-Cataluna A."/>
            <person name="Figueras M.J."/>
        </authorList>
    </citation>
    <scope>NUCLEOTIDE SEQUENCE [LARGE SCALE GENOMIC DNA]</scope>
    <source>
        <strain evidence="10 11">DSM 24636</strain>
    </source>
</reference>
<evidence type="ECO:0000259" key="9">
    <source>
        <dbReference type="PROSITE" id="PS52029"/>
    </source>
</evidence>
<dbReference type="InterPro" id="IPR036366">
    <property type="entry name" value="PGBDSf"/>
</dbReference>
<dbReference type="PANTHER" id="PTHR41533">
    <property type="entry name" value="L,D-TRANSPEPTIDASE HI_1667-RELATED"/>
    <property type="match status" value="1"/>
</dbReference>
<dbReference type="SUPFAM" id="SSF141523">
    <property type="entry name" value="L,D-transpeptidase catalytic domain-like"/>
    <property type="match status" value="1"/>
</dbReference>
<gene>
    <name evidence="10" type="ORF">CRV06_00795</name>
</gene>
<dbReference type="InterPro" id="IPR036365">
    <property type="entry name" value="PGBD-like_sf"/>
</dbReference>
<protein>
    <recommendedName>
        <fullName evidence="9">L,D-TPase catalytic domain-containing protein</fullName>
    </recommendedName>
</protein>
<dbReference type="InterPro" id="IPR045380">
    <property type="entry name" value="LD_TPept_scaffold_dom"/>
</dbReference>
<dbReference type="PANTHER" id="PTHR41533:SF2">
    <property type="entry name" value="BLR7131 PROTEIN"/>
    <property type="match status" value="1"/>
</dbReference>
<evidence type="ECO:0000256" key="1">
    <source>
        <dbReference type="ARBA" id="ARBA00004752"/>
    </source>
</evidence>
<dbReference type="InterPro" id="IPR038063">
    <property type="entry name" value="Transpep_catalytic_dom"/>
</dbReference>
<evidence type="ECO:0000313" key="11">
    <source>
        <dbReference type="Proteomes" id="UP000290191"/>
    </source>
</evidence>
<dbReference type="GO" id="GO:0009252">
    <property type="term" value="P:peptidoglycan biosynthetic process"/>
    <property type="evidence" value="ECO:0007669"/>
    <property type="project" value="UniProtKB-UniPathway"/>
</dbReference>
<feature type="domain" description="L,D-TPase catalytic" evidence="9">
    <location>
        <begin position="364"/>
        <end position="548"/>
    </location>
</feature>
<organism evidence="10 11">
    <name type="scientific">Halarcobacter anaerophilus</name>
    <dbReference type="NCBI Taxonomy" id="877500"/>
    <lineage>
        <taxon>Bacteria</taxon>
        <taxon>Pseudomonadati</taxon>
        <taxon>Campylobacterota</taxon>
        <taxon>Epsilonproteobacteria</taxon>
        <taxon>Campylobacterales</taxon>
        <taxon>Arcobacteraceae</taxon>
        <taxon>Halarcobacter</taxon>
    </lineage>
</organism>
<evidence type="ECO:0000256" key="7">
    <source>
        <dbReference type="PROSITE-ProRule" id="PRU01373"/>
    </source>
</evidence>
<evidence type="ECO:0000256" key="5">
    <source>
        <dbReference type="ARBA" id="ARBA00022984"/>
    </source>
</evidence>
<dbReference type="RefSeq" id="WP_129080943.1">
    <property type="nucleotide sequence ID" value="NZ_CP041070.1"/>
</dbReference>
<dbReference type="InterPro" id="IPR005490">
    <property type="entry name" value="LD_TPept_cat_dom"/>
</dbReference>
<dbReference type="Pfam" id="PF20142">
    <property type="entry name" value="Scaffold"/>
    <property type="match status" value="1"/>
</dbReference>
<dbReference type="OrthoDB" id="9778545at2"/>
<keyword evidence="5 7" id="KW-0573">Peptidoglycan synthesis</keyword>
<comment type="similarity">
    <text evidence="2">Belongs to the YkuD family.</text>
</comment>
<keyword evidence="6 7" id="KW-0961">Cell wall biogenesis/degradation</keyword>
<dbReference type="Proteomes" id="UP000290191">
    <property type="component" value="Unassembled WGS sequence"/>
</dbReference>
<comment type="caution">
    <text evidence="10">The sequence shown here is derived from an EMBL/GenBank/DDBJ whole genome shotgun (WGS) entry which is preliminary data.</text>
</comment>
<dbReference type="UniPathway" id="UPA00219"/>
<evidence type="ECO:0000256" key="3">
    <source>
        <dbReference type="ARBA" id="ARBA00022679"/>
    </source>
</evidence>
<feature type="signal peptide" evidence="8">
    <location>
        <begin position="1"/>
        <end position="21"/>
    </location>
</feature>
<keyword evidence="11" id="KW-1185">Reference proteome</keyword>
<dbReference type="GO" id="GO:0071555">
    <property type="term" value="P:cell wall organization"/>
    <property type="evidence" value="ECO:0007669"/>
    <property type="project" value="UniProtKB-UniRule"/>
</dbReference>
<feature type="chain" id="PRO_5020397625" description="L,D-TPase catalytic domain-containing protein" evidence="8">
    <location>
        <begin position="22"/>
        <end position="606"/>
    </location>
</feature>
<keyword evidence="4 7" id="KW-0133">Cell shape</keyword>
<dbReference type="GO" id="GO:0008360">
    <property type="term" value="P:regulation of cell shape"/>
    <property type="evidence" value="ECO:0007669"/>
    <property type="project" value="UniProtKB-UniRule"/>
</dbReference>
<proteinExistence type="inferred from homology"/>
<dbReference type="InterPro" id="IPR052905">
    <property type="entry name" value="LD-transpeptidase_YkuD-like"/>
</dbReference>
<feature type="active site" description="Nucleophile" evidence="7">
    <location>
        <position position="525"/>
    </location>
</feature>
<evidence type="ECO:0000256" key="2">
    <source>
        <dbReference type="ARBA" id="ARBA00005992"/>
    </source>
</evidence>
<dbReference type="GO" id="GO:0016740">
    <property type="term" value="F:transferase activity"/>
    <property type="evidence" value="ECO:0007669"/>
    <property type="project" value="UniProtKB-KW"/>
</dbReference>